<comment type="catalytic activity">
    <reaction evidence="1 13">
        <text>Eliminative cleavage of (1-&gt;4)-alpha-D-galacturonan to give oligosaccharides with 4-deoxy-alpha-D-galact-4-enuronosyl groups at their non-reducing ends.</text>
        <dbReference type="EC" id="4.2.2.2"/>
    </reaction>
</comment>
<gene>
    <name evidence="15" type="ORF">SSX86_015920</name>
</gene>
<name>A0AAP0D4F8_9ASTR</name>
<keyword evidence="12 13" id="KW-0456">Lyase</keyword>
<dbReference type="Pfam" id="PF00544">
    <property type="entry name" value="Pectate_lyase_4"/>
    <property type="match status" value="1"/>
</dbReference>
<dbReference type="InterPro" id="IPR012334">
    <property type="entry name" value="Pectin_lyas_fold"/>
</dbReference>
<comment type="pathway">
    <text evidence="3 13">Glycan metabolism; pectin degradation; 2-dehydro-3-deoxy-D-gluconate from pectin: step 2/5.</text>
</comment>
<evidence type="ECO:0000256" key="4">
    <source>
        <dbReference type="ARBA" id="ARBA00008800"/>
    </source>
</evidence>
<reference evidence="15 16" key="1">
    <citation type="submission" date="2024-04" db="EMBL/GenBank/DDBJ databases">
        <title>The reference genome of an endangered Asteraceae, Deinandra increscens subsp. villosa, native to the Central Coast of California.</title>
        <authorList>
            <person name="Guilliams M."/>
            <person name="Hasenstab-Lehman K."/>
            <person name="Meyer R."/>
            <person name="Mcevoy S."/>
        </authorList>
    </citation>
    <scope>NUCLEOTIDE SEQUENCE [LARGE SCALE GENOMIC DNA]</scope>
    <source>
        <tissue evidence="15">Leaf</tissue>
    </source>
</reference>
<sequence>MEYHYSVLVFTLIFASMMPSILARSEETGTIIADIEDYTDKHANIDAMEAYGPDLLSSLTDMGSKRRNLDECATKMNPIDKCWRCKPDWAENRQALTECVTGFAAGTTGGAGGEIYTVTCPSDDNALNPTPGTLRFAVTQTKPLWIIFDKDMVITLKHALVISSDKTIDGRGVKVEIAYGGGISIYGVNNIIVHGIEIRDMKETPGFGSRSGCDGDAISVKDSSKIWIDHCSLANGPDGLVDVTVGSTAVTISNCKFTRHDKAILLGADDSHSDDKAMQVTVAYNKFDGIGQRMPRCRFGFFQVVNNDYNGWGIYAIGGSMNPTILSQGNRFVAPPDRHLKQVTTRANAKEEEWKNWNWRTDQNDVFENGAYFVPSGSDPQLTPEQQQHMIEVAPGSDVPQLTSCAGVLSCIPGQPCI</sequence>
<protein>
    <recommendedName>
        <fullName evidence="6 13">Pectate lyase</fullName>
        <ecNumber evidence="6 13">4.2.2.2</ecNumber>
    </recommendedName>
</protein>
<evidence type="ECO:0000259" key="14">
    <source>
        <dbReference type="SMART" id="SM00656"/>
    </source>
</evidence>
<keyword evidence="7 13" id="KW-0479">Metal-binding</keyword>
<comment type="caution">
    <text evidence="15">The sequence shown here is derived from an EMBL/GenBank/DDBJ whole genome shotgun (WGS) entry which is preliminary data.</text>
</comment>
<dbReference type="EC" id="4.2.2.2" evidence="6 13"/>
<dbReference type="PANTHER" id="PTHR31683">
    <property type="entry name" value="PECTATE LYASE 18-RELATED"/>
    <property type="match status" value="1"/>
</dbReference>
<evidence type="ECO:0000256" key="3">
    <source>
        <dbReference type="ARBA" id="ARBA00005220"/>
    </source>
</evidence>
<feature type="chain" id="PRO_5042664455" description="Pectate lyase" evidence="13">
    <location>
        <begin position="24"/>
        <end position="418"/>
    </location>
</feature>
<accession>A0AAP0D4F8</accession>
<keyword evidence="9 13" id="KW-0106">Calcium</keyword>
<organism evidence="15 16">
    <name type="scientific">Deinandra increscens subsp. villosa</name>
    <dbReference type="NCBI Taxonomy" id="3103831"/>
    <lineage>
        <taxon>Eukaryota</taxon>
        <taxon>Viridiplantae</taxon>
        <taxon>Streptophyta</taxon>
        <taxon>Embryophyta</taxon>
        <taxon>Tracheophyta</taxon>
        <taxon>Spermatophyta</taxon>
        <taxon>Magnoliopsida</taxon>
        <taxon>eudicotyledons</taxon>
        <taxon>Gunneridae</taxon>
        <taxon>Pentapetalae</taxon>
        <taxon>asterids</taxon>
        <taxon>campanulids</taxon>
        <taxon>Asterales</taxon>
        <taxon>Asteraceae</taxon>
        <taxon>Asteroideae</taxon>
        <taxon>Heliantheae alliance</taxon>
        <taxon>Madieae</taxon>
        <taxon>Madiinae</taxon>
        <taxon>Deinandra</taxon>
    </lineage>
</organism>
<evidence type="ECO:0000256" key="1">
    <source>
        <dbReference type="ARBA" id="ARBA00000695"/>
    </source>
</evidence>
<dbReference type="PANTHER" id="PTHR31683:SF159">
    <property type="entry name" value="PECTATE LYASE"/>
    <property type="match status" value="1"/>
</dbReference>
<keyword evidence="16" id="KW-1185">Reference proteome</keyword>
<keyword evidence="11" id="KW-0325">Glycoprotein</keyword>
<dbReference type="InterPro" id="IPR018082">
    <property type="entry name" value="AmbAllergen"/>
</dbReference>
<evidence type="ECO:0000313" key="15">
    <source>
        <dbReference type="EMBL" id="KAK9064538.1"/>
    </source>
</evidence>
<comment type="subunit">
    <text evidence="5">Monomer.</text>
</comment>
<dbReference type="PRINTS" id="PR00807">
    <property type="entry name" value="AMBALLERGEN"/>
</dbReference>
<comment type="similarity">
    <text evidence="4">Belongs to the polysaccharide lyase 1 family. Amb a subfamily.</text>
</comment>
<comment type="function">
    <text evidence="2">Has pectate lyase activity.</text>
</comment>
<comment type="cofactor">
    <cofactor evidence="13">
        <name>Ca(2+)</name>
        <dbReference type="ChEBI" id="CHEBI:29108"/>
    </cofactor>
    <text evidence="13">Binds 1 Ca(2+) ion. Required for its activity.</text>
</comment>
<feature type="signal peptide" evidence="13">
    <location>
        <begin position="1"/>
        <end position="23"/>
    </location>
</feature>
<evidence type="ECO:0000256" key="9">
    <source>
        <dbReference type="ARBA" id="ARBA00022837"/>
    </source>
</evidence>
<evidence type="ECO:0000256" key="12">
    <source>
        <dbReference type="ARBA" id="ARBA00023239"/>
    </source>
</evidence>
<dbReference type="GO" id="GO:0046872">
    <property type="term" value="F:metal ion binding"/>
    <property type="evidence" value="ECO:0007669"/>
    <property type="project" value="UniProtKB-KW"/>
</dbReference>
<evidence type="ECO:0000256" key="8">
    <source>
        <dbReference type="ARBA" id="ARBA00022729"/>
    </source>
</evidence>
<dbReference type="InterPro" id="IPR002022">
    <property type="entry name" value="Pec_lyase"/>
</dbReference>
<proteinExistence type="inferred from homology"/>
<dbReference type="InterPro" id="IPR045032">
    <property type="entry name" value="PEL"/>
</dbReference>
<dbReference type="InterPro" id="IPR011050">
    <property type="entry name" value="Pectin_lyase_fold/virulence"/>
</dbReference>
<keyword evidence="8 13" id="KW-0732">Signal</keyword>
<evidence type="ECO:0000256" key="6">
    <source>
        <dbReference type="ARBA" id="ARBA00012272"/>
    </source>
</evidence>
<evidence type="ECO:0000256" key="5">
    <source>
        <dbReference type="ARBA" id="ARBA00011245"/>
    </source>
</evidence>
<dbReference type="GO" id="GO:0030570">
    <property type="term" value="F:pectate lyase activity"/>
    <property type="evidence" value="ECO:0007669"/>
    <property type="project" value="UniProtKB-EC"/>
</dbReference>
<evidence type="ECO:0000256" key="11">
    <source>
        <dbReference type="ARBA" id="ARBA00023180"/>
    </source>
</evidence>
<dbReference type="EMBL" id="JBCNJP010000017">
    <property type="protein sequence ID" value="KAK9064538.1"/>
    <property type="molecule type" value="Genomic_DNA"/>
</dbReference>
<feature type="domain" description="Pectate lyase" evidence="14">
    <location>
        <begin position="151"/>
        <end position="338"/>
    </location>
</feature>
<dbReference type="SMART" id="SM00656">
    <property type="entry name" value="Amb_all"/>
    <property type="match status" value="1"/>
</dbReference>
<dbReference type="Proteomes" id="UP001408789">
    <property type="component" value="Unassembled WGS sequence"/>
</dbReference>
<evidence type="ECO:0000256" key="2">
    <source>
        <dbReference type="ARBA" id="ARBA00002799"/>
    </source>
</evidence>
<evidence type="ECO:0000313" key="16">
    <source>
        <dbReference type="Proteomes" id="UP001408789"/>
    </source>
</evidence>
<keyword evidence="10" id="KW-1015">Disulfide bond</keyword>
<evidence type="ECO:0000256" key="13">
    <source>
        <dbReference type="RuleBase" id="RU361123"/>
    </source>
</evidence>
<evidence type="ECO:0000256" key="10">
    <source>
        <dbReference type="ARBA" id="ARBA00023157"/>
    </source>
</evidence>
<dbReference type="AlphaFoldDB" id="A0AAP0D4F8"/>
<evidence type="ECO:0000256" key="7">
    <source>
        <dbReference type="ARBA" id="ARBA00022723"/>
    </source>
</evidence>
<dbReference type="SUPFAM" id="SSF51126">
    <property type="entry name" value="Pectin lyase-like"/>
    <property type="match status" value="1"/>
</dbReference>
<dbReference type="Gene3D" id="2.160.20.10">
    <property type="entry name" value="Single-stranded right-handed beta-helix, Pectin lyase-like"/>
    <property type="match status" value="1"/>
</dbReference>